<dbReference type="AlphaFoldDB" id="A0A0M3HSE3"/>
<dbReference type="Proteomes" id="UP000036681">
    <property type="component" value="Unplaced"/>
</dbReference>
<accession>A0A0M3HSE3</accession>
<organism evidence="1 2">
    <name type="scientific">Ascaris lumbricoides</name>
    <name type="common">Giant roundworm</name>
    <dbReference type="NCBI Taxonomy" id="6252"/>
    <lineage>
        <taxon>Eukaryota</taxon>
        <taxon>Metazoa</taxon>
        <taxon>Ecdysozoa</taxon>
        <taxon>Nematoda</taxon>
        <taxon>Chromadorea</taxon>
        <taxon>Rhabditida</taxon>
        <taxon>Spirurina</taxon>
        <taxon>Ascaridomorpha</taxon>
        <taxon>Ascaridoidea</taxon>
        <taxon>Ascarididae</taxon>
        <taxon>Ascaris</taxon>
    </lineage>
</organism>
<name>A0A0M3HSE3_ASCLU</name>
<evidence type="ECO:0000313" key="1">
    <source>
        <dbReference type="Proteomes" id="UP000036681"/>
    </source>
</evidence>
<dbReference type="WBParaSite" id="ALUE_0000537201-mRNA-1">
    <property type="protein sequence ID" value="ALUE_0000537201-mRNA-1"/>
    <property type="gene ID" value="ALUE_0000537201"/>
</dbReference>
<reference evidence="2" key="1">
    <citation type="submission" date="2017-02" db="UniProtKB">
        <authorList>
            <consortium name="WormBaseParasite"/>
        </authorList>
    </citation>
    <scope>IDENTIFICATION</scope>
</reference>
<protein>
    <submittedName>
        <fullName evidence="2">Ovule protein</fullName>
    </submittedName>
</protein>
<keyword evidence="1" id="KW-1185">Reference proteome</keyword>
<sequence>MLKKQWGYCKFWDFEVVIGKQISSPEKMVRMRKEDIVKRRWGGREGGGVEKYHTLVMALSFTPFIVVLSCSDFCSGRT</sequence>
<evidence type="ECO:0000313" key="2">
    <source>
        <dbReference type="WBParaSite" id="ALUE_0000537201-mRNA-1"/>
    </source>
</evidence>
<proteinExistence type="predicted"/>